<sequence>MTTDFKIGPMAITHQMGTCIDMAVNDRLQCGSLFIFNGNGPHGAMALNSDQYSLFGGAFATFMGNPWHWLRNAANVLFIKLIIAEFENLSVFPKYFKLSIKHWKSERCRLCGAGEHKPRLMIKHCSRRQPTAGCWPPCMPQISYT</sequence>
<protein>
    <submittedName>
        <fullName evidence="1">Uncharacterized protein</fullName>
    </submittedName>
</protein>
<dbReference type="RefSeq" id="WP_246915287.1">
    <property type="nucleotide sequence ID" value="NZ_JALJRB010000080.1"/>
</dbReference>
<keyword evidence="2" id="KW-1185">Reference proteome</keyword>
<evidence type="ECO:0000313" key="1">
    <source>
        <dbReference type="EMBL" id="MCJ8503221.1"/>
    </source>
</evidence>
<evidence type="ECO:0000313" key="2">
    <source>
        <dbReference type="Proteomes" id="UP001165427"/>
    </source>
</evidence>
<reference evidence="1" key="1">
    <citation type="submission" date="2022-04" db="EMBL/GenBank/DDBJ databases">
        <title>Desulfatitalea alkaliphila sp. nov., a novel anaerobic sulfate-reducing bacterium isolated from terrestrial mud volcano, Taman Peninsula, Russia.</title>
        <authorList>
            <person name="Khomyakova M.A."/>
            <person name="Merkel A.Y."/>
            <person name="Slobodkin A.I."/>
        </authorList>
    </citation>
    <scope>NUCLEOTIDE SEQUENCE</scope>
    <source>
        <strain evidence="1">M08but</strain>
    </source>
</reference>
<comment type="caution">
    <text evidence="1">The sequence shown here is derived from an EMBL/GenBank/DDBJ whole genome shotgun (WGS) entry which is preliminary data.</text>
</comment>
<dbReference type="AlphaFoldDB" id="A0AA41UN04"/>
<dbReference type="Proteomes" id="UP001165427">
    <property type="component" value="Unassembled WGS sequence"/>
</dbReference>
<gene>
    <name evidence="1" type="ORF">MRX98_21790</name>
</gene>
<proteinExistence type="predicted"/>
<accession>A0AA41UN04</accession>
<name>A0AA41UN04_9BACT</name>
<dbReference type="EMBL" id="JALJRB010000080">
    <property type="protein sequence ID" value="MCJ8503221.1"/>
    <property type="molecule type" value="Genomic_DNA"/>
</dbReference>
<organism evidence="1 2">
    <name type="scientific">Desulfatitalea alkaliphila</name>
    <dbReference type="NCBI Taxonomy" id="2929485"/>
    <lineage>
        <taxon>Bacteria</taxon>
        <taxon>Pseudomonadati</taxon>
        <taxon>Thermodesulfobacteriota</taxon>
        <taxon>Desulfobacteria</taxon>
        <taxon>Desulfobacterales</taxon>
        <taxon>Desulfosarcinaceae</taxon>
        <taxon>Desulfatitalea</taxon>
    </lineage>
</organism>